<reference evidence="2 3" key="1">
    <citation type="submission" date="2015-06" db="EMBL/GenBank/DDBJ databases">
        <title>Improved classification and identification of acetic acid bacteria using matrix-assisted laser desorption/ionization time-of-flight mass spectrometry; Gluconobacter nephelii and Gluconobacter uchimurae are later heterotypic synonyms of Gluconobacter japonicus and Gluconobacter oxydans, respectively.</title>
        <authorList>
            <person name="Li L."/>
            <person name="Cleenwerck I."/>
            <person name="De Vuyst L."/>
            <person name="Vandamme P."/>
        </authorList>
    </citation>
    <scope>NUCLEOTIDE SEQUENCE [LARGE SCALE GENOMIC DNA]</scope>
    <source>
        <strain evidence="2 3">LMG 1663</strain>
    </source>
</reference>
<proteinExistence type="predicted"/>
<dbReference type="AlphaFoldDB" id="A0A0C9LHP4"/>
<dbReference type="EMBL" id="BJVR01000001">
    <property type="protein sequence ID" value="GEL49135.1"/>
    <property type="molecule type" value="Genomic_DNA"/>
</dbReference>
<sequence length="88" mass="9618">MRVTTQNGRVELVPDQPETPVDVHQLSENQFRSLGLENVAYIRPALTEDGEEGCAIHAADGSPLAVVDDMETAWGIILHHDMIPASLQ</sequence>
<reference evidence="1 4" key="2">
    <citation type="submission" date="2019-07" db="EMBL/GenBank/DDBJ databases">
        <title>Whole genome shotgun sequence of Acetobacter tropicalis NBRC 16470.</title>
        <authorList>
            <person name="Hosoyama A."/>
            <person name="Uohara A."/>
            <person name="Ohji S."/>
            <person name="Ichikawa N."/>
        </authorList>
    </citation>
    <scope>NUCLEOTIDE SEQUENCE [LARGE SCALE GENOMIC DNA]</scope>
    <source>
        <strain evidence="1 4">NBRC 16470</strain>
    </source>
</reference>
<evidence type="ECO:0000313" key="2">
    <source>
        <dbReference type="EMBL" id="KXV58718.1"/>
    </source>
</evidence>
<dbReference type="RefSeq" id="WP_045543036.1">
    <property type="nucleotide sequence ID" value="NZ_BJVR01000001.1"/>
</dbReference>
<gene>
    <name evidence="2" type="ORF">AD947_05755</name>
    <name evidence="1" type="ORF">ATR01nite_02100</name>
</gene>
<dbReference type="Proteomes" id="UP000075411">
    <property type="component" value="Unassembled WGS sequence"/>
</dbReference>
<dbReference type="Pfam" id="PF06620">
    <property type="entry name" value="DUF1150"/>
    <property type="match status" value="1"/>
</dbReference>
<dbReference type="Proteomes" id="UP000321800">
    <property type="component" value="Unassembled WGS sequence"/>
</dbReference>
<dbReference type="InterPro" id="IPR009531">
    <property type="entry name" value="DUF1150"/>
</dbReference>
<evidence type="ECO:0008006" key="5">
    <source>
        <dbReference type="Google" id="ProtNLM"/>
    </source>
</evidence>
<accession>A0A0C9LHP4</accession>
<dbReference type="OrthoDB" id="8449790at2"/>
<evidence type="ECO:0000313" key="4">
    <source>
        <dbReference type="Proteomes" id="UP000321800"/>
    </source>
</evidence>
<protein>
    <recommendedName>
        <fullName evidence="5">DUF1150 domain-containing protein</fullName>
    </recommendedName>
</protein>
<name>A0A0C9LHP4_9PROT</name>
<dbReference type="EMBL" id="LHZT01000112">
    <property type="protein sequence ID" value="KXV58718.1"/>
    <property type="molecule type" value="Genomic_DNA"/>
</dbReference>
<evidence type="ECO:0000313" key="3">
    <source>
        <dbReference type="Proteomes" id="UP000075411"/>
    </source>
</evidence>
<evidence type="ECO:0000313" key="1">
    <source>
        <dbReference type="EMBL" id="GEL49135.1"/>
    </source>
</evidence>
<comment type="caution">
    <text evidence="1">The sequence shown here is derived from an EMBL/GenBank/DDBJ whole genome shotgun (WGS) entry which is preliminary data.</text>
</comment>
<dbReference type="PATRIC" id="fig|104102.11.peg.1020"/>
<organism evidence="1 4">
    <name type="scientific">Acetobacter tropicalis</name>
    <dbReference type="NCBI Taxonomy" id="104102"/>
    <lineage>
        <taxon>Bacteria</taxon>
        <taxon>Pseudomonadati</taxon>
        <taxon>Pseudomonadota</taxon>
        <taxon>Alphaproteobacteria</taxon>
        <taxon>Acetobacterales</taxon>
        <taxon>Acetobacteraceae</taxon>
        <taxon>Acetobacter</taxon>
    </lineage>
</organism>